<dbReference type="AlphaFoldDB" id="A0A9W8J2T1"/>
<comment type="caution">
    <text evidence="2">The sequence shown here is derived from an EMBL/GenBank/DDBJ whole genome shotgun (WGS) entry which is preliminary data.</text>
</comment>
<sequence>MSSSSPSFAHVTSTNYTTWSSDVEAWLISQSLWRIVSGSQKHPELELPSASNNNPPSNSTTTSASAAAQANLREAKTLELQDIWDAKSNKAPGWIWLMLDQDQKTLVDGCKNDPCTMWTTLESTYHQKKAGSCFNAYDNLFFIRKSGDESLQSLINRVDGSMKLCQSLRPKDFNLKALDKELTSMVLIHTLPDEYSHFVSLLLLMDKLDTDTVQQVFSTEEIQRCRCAAEAVSIAASTPLQCKVCSHPGHAQSTCCTFAYAQRTARKQAALGGSWKQR</sequence>
<accession>A0A9W8J2T1</accession>
<evidence type="ECO:0000256" key="1">
    <source>
        <dbReference type="SAM" id="MobiDB-lite"/>
    </source>
</evidence>
<dbReference type="OrthoDB" id="3223501at2759"/>
<feature type="compositionally biased region" description="Low complexity" evidence="1">
    <location>
        <begin position="48"/>
        <end position="68"/>
    </location>
</feature>
<protein>
    <recommendedName>
        <fullName evidence="4">DUF4219 domain-containing protein</fullName>
    </recommendedName>
</protein>
<evidence type="ECO:0000313" key="3">
    <source>
        <dbReference type="Proteomes" id="UP001140091"/>
    </source>
</evidence>
<dbReference type="EMBL" id="JANBPK010001063">
    <property type="protein sequence ID" value="KAJ2926389.1"/>
    <property type="molecule type" value="Genomic_DNA"/>
</dbReference>
<proteinExistence type="predicted"/>
<dbReference type="Proteomes" id="UP001140091">
    <property type="component" value="Unassembled WGS sequence"/>
</dbReference>
<evidence type="ECO:0008006" key="4">
    <source>
        <dbReference type="Google" id="ProtNLM"/>
    </source>
</evidence>
<name>A0A9W8J2T1_9AGAR</name>
<feature type="region of interest" description="Disordered" evidence="1">
    <location>
        <begin position="44"/>
        <end position="68"/>
    </location>
</feature>
<organism evidence="2 3">
    <name type="scientific">Candolleomyces eurysporus</name>
    <dbReference type="NCBI Taxonomy" id="2828524"/>
    <lineage>
        <taxon>Eukaryota</taxon>
        <taxon>Fungi</taxon>
        <taxon>Dikarya</taxon>
        <taxon>Basidiomycota</taxon>
        <taxon>Agaricomycotina</taxon>
        <taxon>Agaricomycetes</taxon>
        <taxon>Agaricomycetidae</taxon>
        <taxon>Agaricales</taxon>
        <taxon>Agaricineae</taxon>
        <taxon>Psathyrellaceae</taxon>
        <taxon>Candolleomyces</taxon>
    </lineage>
</organism>
<dbReference type="Pfam" id="PF14223">
    <property type="entry name" value="Retrotran_gag_2"/>
    <property type="match status" value="1"/>
</dbReference>
<gene>
    <name evidence="2" type="ORF">H1R20_g10712</name>
</gene>
<keyword evidence="3" id="KW-1185">Reference proteome</keyword>
<evidence type="ECO:0000313" key="2">
    <source>
        <dbReference type="EMBL" id="KAJ2926389.1"/>
    </source>
</evidence>
<feature type="non-terminal residue" evidence="2">
    <location>
        <position position="278"/>
    </location>
</feature>
<reference evidence="2" key="1">
    <citation type="submission" date="2022-06" db="EMBL/GenBank/DDBJ databases">
        <title>Genome Sequence of Candolleomyces eurysporus.</title>
        <authorList>
            <person name="Buettner E."/>
        </authorList>
    </citation>
    <scope>NUCLEOTIDE SEQUENCE</scope>
    <source>
        <strain evidence="2">VTCC 930004</strain>
    </source>
</reference>